<dbReference type="AlphaFoldDB" id="A0A177EC28"/>
<dbReference type="EMBL" id="LTDL01000040">
    <property type="protein sequence ID" value="OAG29504.1"/>
    <property type="molecule type" value="Genomic_DNA"/>
</dbReference>
<comment type="caution">
    <text evidence="2">The sequence shown here is derived from an EMBL/GenBank/DDBJ whole genome shotgun (WGS) entry which is preliminary data.</text>
</comment>
<organism evidence="2 3">
    <name type="scientific">Nematocida displodere</name>
    <dbReference type="NCBI Taxonomy" id="1805483"/>
    <lineage>
        <taxon>Eukaryota</taxon>
        <taxon>Fungi</taxon>
        <taxon>Fungi incertae sedis</taxon>
        <taxon>Microsporidia</taxon>
        <taxon>Nematocida</taxon>
    </lineage>
</organism>
<sequence>MDARTDALLKEIHEKDSRLSEAHVLLRSTKSKISTLTAQLEEAQKTLEEKDSIIRHLQKKLKHNDQAVIEAEKQCMARIKRESHLKRSHELDKDHKILMLEWIIREVGTAYNLPAAHILVLSNICDEGDTLIWQLIQPSNPSTPDLIEQLDNNGIKNVFDGM</sequence>
<gene>
    <name evidence="2" type="ORF">NEDG_00637</name>
</gene>
<keyword evidence="3" id="KW-1185">Reference proteome</keyword>
<keyword evidence="1" id="KW-0175">Coiled coil</keyword>
<reference evidence="2 3" key="1">
    <citation type="submission" date="2016-02" db="EMBL/GenBank/DDBJ databases">
        <title>Discovery of a natural microsporidian pathogen with a broad tissue tropism in Caenorhabditis elegans.</title>
        <authorList>
            <person name="Luallen R.J."/>
            <person name="Reinke A.W."/>
            <person name="Tong L."/>
            <person name="Botts M.R."/>
            <person name="Felix M.-A."/>
            <person name="Troemel E.R."/>
        </authorList>
    </citation>
    <scope>NUCLEOTIDE SEQUENCE [LARGE SCALE GENOMIC DNA]</scope>
    <source>
        <strain evidence="2 3">JUm2807</strain>
    </source>
</reference>
<accession>A0A177EC28</accession>
<protein>
    <recommendedName>
        <fullName evidence="4">Kinetochore protein Spc24</fullName>
    </recommendedName>
</protein>
<feature type="coiled-coil region" evidence="1">
    <location>
        <begin position="26"/>
        <end position="74"/>
    </location>
</feature>
<evidence type="ECO:0000313" key="2">
    <source>
        <dbReference type="EMBL" id="OAG29504.1"/>
    </source>
</evidence>
<dbReference type="OrthoDB" id="2188133at2759"/>
<proteinExistence type="predicted"/>
<evidence type="ECO:0000313" key="3">
    <source>
        <dbReference type="Proteomes" id="UP000185944"/>
    </source>
</evidence>
<evidence type="ECO:0008006" key="4">
    <source>
        <dbReference type="Google" id="ProtNLM"/>
    </source>
</evidence>
<dbReference type="VEuPathDB" id="MicrosporidiaDB:NEDG_00637"/>
<evidence type="ECO:0000256" key="1">
    <source>
        <dbReference type="SAM" id="Coils"/>
    </source>
</evidence>
<dbReference type="RefSeq" id="XP_067544152.1">
    <property type="nucleotide sequence ID" value="XM_067688055.1"/>
</dbReference>
<name>A0A177EC28_9MICR</name>
<dbReference type="Proteomes" id="UP000185944">
    <property type="component" value="Unassembled WGS sequence"/>
</dbReference>
<dbReference type="GeneID" id="93646987"/>